<dbReference type="AlphaFoldDB" id="A0AAV2QCQ7"/>
<gene>
    <name evidence="2" type="ORF">MNOR_LOCUS9840</name>
</gene>
<feature type="transmembrane region" description="Helical" evidence="1">
    <location>
        <begin position="22"/>
        <end position="44"/>
    </location>
</feature>
<feature type="non-terminal residue" evidence="2">
    <location>
        <position position="114"/>
    </location>
</feature>
<dbReference type="EMBL" id="CAXKWB010004836">
    <property type="protein sequence ID" value="CAL4075675.1"/>
    <property type="molecule type" value="Genomic_DNA"/>
</dbReference>
<keyword evidence="1" id="KW-1133">Transmembrane helix</keyword>
<reference evidence="2 3" key="1">
    <citation type="submission" date="2024-05" db="EMBL/GenBank/DDBJ databases">
        <authorList>
            <person name="Wallberg A."/>
        </authorList>
    </citation>
    <scope>NUCLEOTIDE SEQUENCE [LARGE SCALE GENOMIC DNA]</scope>
</reference>
<feature type="non-terminal residue" evidence="2">
    <location>
        <position position="1"/>
    </location>
</feature>
<sequence>QTPPPELESEEREYGSISNSVFHTYLTAMGAFLALGIFGTIILMQTTRNLTDMWLAYWVSQTTSQNSTGTQVILNTVPSLWFSTSSIVDHASHLRDPLLDHQGFMAPLKPFSQA</sequence>
<evidence type="ECO:0000313" key="3">
    <source>
        <dbReference type="Proteomes" id="UP001497623"/>
    </source>
</evidence>
<evidence type="ECO:0000313" key="2">
    <source>
        <dbReference type="EMBL" id="CAL4075675.1"/>
    </source>
</evidence>
<accession>A0AAV2QCQ7</accession>
<evidence type="ECO:0000256" key="1">
    <source>
        <dbReference type="SAM" id="Phobius"/>
    </source>
</evidence>
<organism evidence="2 3">
    <name type="scientific">Meganyctiphanes norvegica</name>
    <name type="common">Northern krill</name>
    <name type="synonym">Thysanopoda norvegica</name>
    <dbReference type="NCBI Taxonomy" id="48144"/>
    <lineage>
        <taxon>Eukaryota</taxon>
        <taxon>Metazoa</taxon>
        <taxon>Ecdysozoa</taxon>
        <taxon>Arthropoda</taxon>
        <taxon>Crustacea</taxon>
        <taxon>Multicrustacea</taxon>
        <taxon>Malacostraca</taxon>
        <taxon>Eumalacostraca</taxon>
        <taxon>Eucarida</taxon>
        <taxon>Euphausiacea</taxon>
        <taxon>Euphausiidae</taxon>
        <taxon>Meganyctiphanes</taxon>
    </lineage>
</organism>
<keyword evidence="1" id="KW-0812">Transmembrane</keyword>
<name>A0AAV2QCQ7_MEGNR</name>
<proteinExistence type="predicted"/>
<keyword evidence="1" id="KW-0472">Membrane</keyword>
<keyword evidence="3" id="KW-1185">Reference proteome</keyword>
<dbReference type="Proteomes" id="UP001497623">
    <property type="component" value="Unassembled WGS sequence"/>
</dbReference>
<protein>
    <submittedName>
        <fullName evidence="2">Uncharacterized protein</fullName>
    </submittedName>
</protein>
<comment type="caution">
    <text evidence="2">The sequence shown here is derived from an EMBL/GenBank/DDBJ whole genome shotgun (WGS) entry which is preliminary data.</text>
</comment>